<dbReference type="GO" id="GO:0043190">
    <property type="term" value="C:ATP-binding cassette (ABC) transporter complex"/>
    <property type="evidence" value="ECO:0007669"/>
    <property type="project" value="InterPro"/>
</dbReference>
<dbReference type="RefSeq" id="WP_208055272.1">
    <property type="nucleotide sequence ID" value="NZ_JAGEMK010000003.1"/>
</dbReference>
<dbReference type="GO" id="GO:0015833">
    <property type="term" value="P:peptide transport"/>
    <property type="evidence" value="ECO:0007669"/>
    <property type="project" value="TreeGrafter"/>
</dbReference>
<comment type="subcellular location">
    <subcellularLocation>
        <location evidence="1">Cell envelope</location>
    </subcellularLocation>
</comment>
<proteinExistence type="inferred from homology"/>
<dbReference type="PANTHER" id="PTHR30290">
    <property type="entry name" value="PERIPLASMIC BINDING COMPONENT OF ABC TRANSPORTER"/>
    <property type="match status" value="1"/>
</dbReference>
<evidence type="ECO:0000256" key="3">
    <source>
        <dbReference type="ARBA" id="ARBA00022448"/>
    </source>
</evidence>
<organism evidence="7 8">
    <name type="scientific">Actinotalea soli</name>
    <dbReference type="NCBI Taxonomy" id="2819234"/>
    <lineage>
        <taxon>Bacteria</taxon>
        <taxon>Bacillati</taxon>
        <taxon>Actinomycetota</taxon>
        <taxon>Actinomycetes</taxon>
        <taxon>Micrococcales</taxon>
        <taxon>Cellulomonadaceae</taxon>
        <taxon>Actinotalea</taxon>
    </lineage>
</organism>
<evidence type="ECO:0000256" key="4">
    <source>
        <dbReference type="ARBA" id="ARBA00022729"/>
    </source>
</evidence>
<dbReference type="GO" id="GO:0042597">
    <property type="term" value="C:periplasmic space"/>
    <property type="evidence" value="ECO:0007669"/>
    <property type="project" value="UniProtKB-ARBA"/>
</dbReference>
<evidence type="ECO:0000256" key="1">
    <source>
        <dbReference type="ARBA" id="ARBA00004196"/>
    </source>
</evidence>
<evidence type="ECO:0000313" key="7">
    <source>
        <dbReference type="EMBL" id="MBO1751585.1"/>
    </source>
</evidence>
<dbReference type="EMBL" id="JAGEMK010000003">
    <property type="protein sequence ID" value="MBO1751585.1"/>
    <property type="molecule type" value="Genomic_DNA"/>
</dbReference>
<gene>
    <name evidence="7" type="ORF">J4G33_07175</name>
</gene>
<dbReference type="InterPro" id="IPR030678">
    <property type="entry name" value="Peptide/Ni-bd"/>
</dbReference>
<dbReference type="GO" id="GO:1904680">
    <property type="term" value="F:peptide transmembrane transporter activity"/>
    <property type="evidence" value="ECO:0007669"/>
    <property type="project" value="TreeGrafter"/>
</dbReference>
<keyword evidence="8" id="KW-1185">Reference proteome</keyword>
<comment type="caution">
    <text evidence="7">The sequence shown here is derived from an EMBL/GenBank/DDBJ whole genome shotgun (WGS) entry which is preliminary data.</text>
</comment>
<comment type="similarity">
    <text evidence="2">Belongs to the bacterial solute-binding protein 5 family.</text>
</comment>
<dbReference type="PANTHER" id="PTHR30290:SF10">
    <property type="entry name" value="PERIPLASMIC OLIGOPEPTIDE-BINDING PROTEIN-RELATED"/>
    <property type="match status" value="1"/>
</dbReference>
<dbReference type="Proteomes" id="UP000664209">
    <property type="component" value="Unassembled WGS sequence"/>
</dbReference>
<keyword evidence="4" id="KW-0732">Signal</keyword>
<dbReference type="CDD" id="cd08492">
    <property type="entry name" value="PBP2_NikA_DppA_OppA_like_15"/>
    <property type="match status" value="1"/>
</dbReference>
<evidence type="ECO:0000256" key="5">
    <source>
        <dbReference type="SAM" id="MobiDB-lite"/>
    </source>
</evidence>
<protein>
    <submittedName>
        <fullName evidence="7">ABC transporter substrate-binding protein</fullName>
    </submittedName>
</protein>
<dbReference type="Gene3D" id="3.40.190.10">
    <property type="entry name" value="Periplasmic binding protein-like II"/>
    <property type="match status" value="1"/>
</dbReference>
<evidence type="ECO:0000256" key="2">
    <source>
        <dbReference type="ARBA" id="ARBA00005695"/>
    </source>
</evidence>
<feature type="region of interest" description="Disordered" evidence="5">
    <location>
        <begin position="1"/>
        <end position="28"/>
    </location>
</feature>
<sequence>MYPTLSTTLRPDPALTGHERRVRPDPSRRARRATGLGLLLPVALAACGTTATGADPGEATTRVDGGTIVYAHDQEPPCLYGGWVQQAYLSRQVLDSLVSQAEDGEIVPWLATAWTVSEDQLTWTFTLAEGVTFTDGTALDAAAVSRNLEYWLEEGGNSTVAAYLARYYADSRAIDPVTLEITLTEPYAPLLPALSQAYFGIQSPASLERPDEEICEAPIGSGPFVVEGWDRGDAVHFTRNPDYDWAPENALHQGPAYVDGIEWRFVHDPVARFGALGTGEAHVVYDVPTPQWEVAEARFDVQQYITPGRPVALGLNTVEGPFADRLVRQAFAFGTDREAAVTSAFHGVIPYEGNGSISQSTPGYNAEAADDYPYDLDRAVALLEEAGWTEVDAEGVRTREGERLEVSIVYGAGSIITAEGTTVLQNIQDQAKAAGFAVTLVPATREELFSGKYSGPETYDAKPGYWTSPTAGVLHITFRQHLEDSPNFSNSSFYNDPELEEIIVEANSTLDPTEQDRLYGQAQQIISDQAASIGLYTQTTSIAVGPELRDVWLEDSQGEPVFHDAHFVE</sequence>
<feature type="compositionally biased region" description="Basic and acidic residues" evidence="5">
    <location>
        <begin position="17"/>
        <end position="28"/>
    </location>
</feature>
<dbReference type="InterPro" id="IPR039424">
    <property type="entry name" value="SBP_5"/>
</dbReference>
<dbReference type="Gene3D" id="3.10.105.10">
    <property type="entry name" value="Dipeptide-binding Protein, Domain 3"/>
    <property type="match status" value="1"/>
</dbReference>
<dbReference type="Pfam" id="PF00496">
    <property type="entry name" value="SBP_bac_5"/>
    <property type="match status" value="1"/>
</dbReference>
<evidence type="ECO:0000313" key="8">
    <source>
        <dbReference type="Proteomes" id="UP000664209"/>
    </source>
</evidence>
<evidence type="ECO:0000259" key="6">
    <source>
        <dbReference type="Pfam" id="PF00496"/>
    </source>
</evidence>
<feature type="domain" description="Solute-binding protein family 5" evidence="6">
    <location>
        <begin position="105"/>
        <end position="446"/>
    </location>
</feature>
<dbReference type="GO" id="GO:0030313">
    <property type="term" value="C:cell envelope"/>
    <property type="evidence" value="ECO:0007669"/>
    <property type="project" value="UniProtKB-SubCell"/>
</dbReference>
<accession>A0A939RUP8</accession>
<dbReference type="PIRSF" id="PIRSF002741">
    <property type="entry name" value="MppA"/>
    <property type="match status" value="1"/>
</dbReference>
<dbReference type="InterPro" id="IPR000914">
    <property type="entry name" value="SBP_5_dom"/>
</dbReference>
<dbReference type="SUPFAM" id="SSF53850">
    <property type="entry name" value="Periplasmic binding protein-like II"/>
    <property type="match status" value="1"/>
</dbReference>
<keyword evidence="3" id="KW-0813">Transport</keyword>
<reference evidence="7" key="1">
    <citation type="submission" date="2021-03" db="EMBL/GenBank/DDBJ databases">
        <title>Actinotalea soli sp. nov., isolated from soil.</title>
        <authorList>
            <person name="Ping W."/>
            <person name="Zhang J."/>
        </authorList>
    </citation>
    <scope>NUCLEOTIDE SEQUENCE</scope>
    <source>
        <strain evidence="7">BY-33</strain>
    </source>
</reference>
<name>A0A939RUP8_9CELL</name>
<dbReference type="AlphaFoldDB" id="A0A939RUP8"/>